<proteinExistence type="predicted"/>
<dbReference type="InterPro" id="IPR058532">
    <property type="entry name" value="YjbR/MT2646/Rv2570-like"/>
</dbReference>
<evidence type="ECO:0008006" key="3">
    <source>
        <dbReference type="Google" id="ProtNLM"/>
    </source>
</evidence>
<dbReference type="Pfam" id="PF04237">
    <property type="entry name" value="YjbR"/>
    <property type="match status" value="1"/>
</dbReference>
<dbReference type="EMBL" id="NBWZ01000001">
    <property type="protein sequence ID" value="RFA09048.1"/>
    <property type="molecule type" value="Genomic_DNA"/>
</dbReference>
<reference evidence="1 2" key="1">
    <citation type="submission" date="2017-04" db="EMBL/GenBank/DDBJ databases">
        <title>Comparative genome analysis of Subtercola boreus.</title>
        <authorList>
            <person name="Cho Y.-J."/>
            <person name="Cho A."/>
            <person name="Kim O.-S."/>
            <person name="Lee J.-I."/>
        </authorList>
    </citation>
    <scope>NUCLEOTIDE SEQUENCE [LARGE SCALE GENOMIC DNA]</scope>
    <source>
        <strain evidence="1 2">K300</strain>
    </source>
</reference>
<name>A0A3E0VHV1_9MICO</name>
<dbReference type="Proteomes" id="UP000256486">
    <property type="component" value="Unassembled WGS sequence"/>
</dbReference>
<evidence type="ECO:0000313" key="2">
    <source>
        <dbReference type="Proteomes" id="UP000256486"/>
    </source>
</evidence>
<accession>A0A3E0VHV1</accession>
<dbReference type="RefSeq" id="WP_116414444.1">
    <property type="nucleotide sequence ID" value="NZ_NBWZ01000001.1"/>
</dbReference>
<dbReference type="AlphaFoldDB" id="A0A3E0VHV1"/>
<keyword evidence="2" id="KW-1185">Reference proteome</keyword>
<protein>
    <recommendedName>
        <fullName evidence="3">MmcQ/YjbR family DNA-binding protein</fullName>
    </recommendedName>
</protein>
<evidence type="ECO:0000313" key="1">
    <source>
        <dbReference type="EMBL" id="RFA09048.1"/>
    </source>
</evidence>
<dbReference type="OrthoDB" id="954305at2"/>
<comment type="caution">
    <text evidence="1">The sequence shown here is derived from an EMBL/GenBank/DDBJ whole genome shotgun (WGS) entry which is preliminary data.</text>
</comment>
<organism evidence="1 2">
    <name type="scientific">Subtercola boreus</name>
    <dbReference type="NCBI Taxonomy" id="120213"/>
    <lineage>
        <taxon>Bacteria</taxon>
        <taxon>Bacillati</taxon>
        <taxon>Actinomycetota</taxon>
        <taxon>Actinomycetes</taxon>
        <taxon>Micrococcales</taxon>
        <taxon>Microbacteriaceae</taxon>
        <taxon>Subtercola</taxon>
    </lineage>
</organism>
<gene>
    <name evidence="1" type="ORF">B7R54_07275</name>
</gene>
<sequence length="136" mass="14953">MKATPTDIALICESLPEVELGISWGDRPTYKVPRGPKGKGFLLYRAPGKTAIDLASGEPYTDLLVISVADEESKRALVQDASLPFFTIEHFTGYNAVLVQQSRLGEIERERLVEIVTEAWAAKAPAKLVAEYFSGR</sequence>